<sequence>MPALQPAPASALVRTVAFPHHAVQENTARDPCAKFKAGNAVAESENIVAETAEKIFADLADAQTINNDKTGGWKAPLWQALTEAGLPLSWVPEDCAGSGASLAEGFSVLGAAGRFAIAVPLAETMLAGWLLAQARIVSPEGEMTVAPASPKDRIAVGADGTLSGRARGVPFARDAKHIAVLAGGAGGLSIALVDASACRIEAGLNLANDGHDTVTFTNVAPIAIKPAPKGFDQTTLMLMGGVARSLQIAGALESMLDVSVRYSNERVAFEKKISKFQAVQHNLAKLAGESAAALAAATSAADAIANSTSFDDAVFLEAASAKIRCSEAAEKGAAIAHQVHGAIGFTIEHILHRYTLRALAWRDDFGSESYWAVELGKLVAARGADELWPLVASR</sequence>
<dbReference type="SUPFAM" id="SSF47203">
    <property type="entry name" value="Acyl-CoA dehydrogenase C-terminal domain-like"/>
    <property type="match status" value="1"/>
</dbReference>
<dbReference type="Gene3D" id="1.20.140.10">
    <property type="entry name" value="Butyryl-CoA Dehydrogenase, subunit A, domain 3"/>
    <property type="match status" value="1"/>
</dbReference>
<organism evidence="7 8">
    <name type="scientific">Bradyrhizobium erythrophlei</name>
    <dbReference type="NCBI Taxonomy" id="1437360"/>
    <lineage>
        <taxon>Bacteria</taxon>
        <taxon>Pseudomonadati</taxon>
        <taxon>Pseudomonadota</taxon>
        <taxon>Alphaproteobacteria</taxon>
        <taxon>Hyphomicrobiales</taxon>
        <taxon>Nitrobacteraceae</taxon>
        <taxon>Bradyrhizobium</taxon>
    </lineage>
</organism>
<keyword evidence="3" id="KW-0285">Flavoprotein</keyword>
<evidence type="ECO:0000256" key="4">
    <source>
        <dbReference type="ARBA" id="ARBA00022827"/>
    </source>
</evidence>
<accession>A0A1M5YDL2</accession>
<evidence type="ECO:0000313" key="7">
    <source>
        <dbReference type="EMBL" id="SHI10161.1"/>
    </source>
</evidence>
<evidence type="ECO:0000256" key="5">
    <source>
        <dbReference type="ARBA" id="ARBA00023002"/>
    </source>
</evidence>
<dbReference type="GO" id="GO:0003995">
    <property type="term" value="F:acyl-CoA dehydrogenase activity"/>
    <property type="evidence" value="ECO:0007669"/>
    <property type="project" value="TreeGrafter"/>
</dbReference>
<dbReference type="InterPro" id="IPR009100">
    <property type="entry name" value="AcylCoA_DH/oxidase_NM_dom_sf"/>
</dbReference>
<proteinExistence type="inferred from homology"/>
<dbReference type="PANTHER" id="PTHR43884">
    <property type="entry name" value="ACYL-COA DEHYDROGENASE"/>
    <property type="match status" value="1"/>
</dbReference>
<reference evidence="7 8" key="1">
    <citation type="submission" date="2016-11" db="EMBL/GenBank/DDBJ databases">
        <authorList>
            <person name="Jaros S."/>
            <person name="Januszkiewicz K."/>
            <person name="Wedrychowicz H."/>
        </authorList>
    </citation>
    <scope>NUCLEOTIDE SEQUENCE [LARGE SCALE GENOMIC DNA]</scope>
    <source>
        <strain evidence="7 8">GAS138</strain>
    </source>
</reference>
<protein>
    <submittedName>
        <fullName evidence="7">Acyl-CoA dehydrogenase</fullName>
    </submittedName>
</protein>
<keyword evidence="5" id="KW-0560">Oxidoreductase</keyword>
<dbReference type="Gene3D" id="1.10.540.10">
    <property type="entry name" value="Acyl-CoA dehydrogenase/oxidase, N-terminal domain"/>
    <property type="match status" value="1"/>
</dbReference>
<dbReference type="Pfam" id="PF00441">
    <property type="entry name" value="Acyl-CoA_dh_1"/>
    <property type="match status" value="1"/>
</dbReference>
<dbReference type="Proteomes" id="UP000189796">
    <property type="component" value="Chromosome I"/>
</dbReference>
<dbReference type="PANTHER" id="PTHR43884:SF20">
    <property type="entry name" value="ACYL-COA DEHYDROGENASE FADE28"/>
    <property type="match status" value="1"/>
</dbReference>
<dbReference type="SUPFAM" id="SSF56645">
    <property type="entry name" value="Acyl-CoA dehydrogenase NM domain-like"/>
    <property type="match status" value="1"/>
</dbReference>
<feature type="domain" description="Acyl-CoA dehydrogenase/oxidase C-terminal" evidence="6">
    <location>
        <begin position="242"/>
        <end position="360"/>
    </location>
</feature>
<keyword evidence="4" id="KW-0274">FAD</keyword>
<comment type="similarity">
    <text evidence="2">Belongs to the acyl-CoA dehydrogenase family.</text>
</comment>
<dbReference type="InterPro" id="IPR037069">
    <property type="entry name" value="AcylCoA_DH/ox_N_sf"/>
</dbReference>
<dbReference type="AlphaFoldDB" id="A0A1M5YDL2"/>
<evidence type="ECO:0000256" key="2">
    <source>
        <dbReference type="ARBA" id="ARBA00009347"/>
    </source>
</evidence>
<evidence type="ECO:0000256" key="1">
    <source>
        <dbReference type="ARBA" id="ARBA00001974"/>
    </source>
</evidence>
<comment type="cofactor">
    <cofactor evidence="1">
        <name>FAD</name>
        <dbReference type="ChEBI" id="CHEBI:57692"/>
    </cofactor>
</comment>
<gene>
    <name evidence="7" type="ORF">SAMN05443248_8199</name>
</gene>
<evidence type="ECO:0000313" key="8">
    <source>
        <dbReference type="Proteomes" id="UP000189796"/>
    </source>
</evidence>
<dbReference type="InterPro" id="IPR009075">
    <property type="entry name" value="AcylCo_DH/oxidase_C"/>
</dbReference>
<evidence type="ECO:0000256" key="3">
    <source>
        <dbReference type="ARBA" id="ARBA00022630"/>
    </source>
</evidence>
<dbReference type="EMBL" id="LT670817">
    <property type="protein sequence ID" value="SHI10161.1"/>
    <property type="molecule type" value="Genomic_DNA"/>
</dbReference>
<dbReference type="GO" id="GO:0050660">
    <property type="term" value="F:flavin adenine dinucleotide binding"/>
    <property type="evidence" value="ECO:0007669"/>
    <property type="project" value="InterPro"/>
</dbReference>
<name>A0A1M5YDL2_9BRAD</name>
<evidence type="ECO:0000259" key="6">
    <source>
        <dbReference type="Pfam" id="PF00441"/>
    </source>
</evidence>
<dbReference type="InterPro" id="IPR036250">
    <property type="entry name" value="AcylCo_DH-like_C"/>
</dbReference>